<dbReference type="Gene3D" id="3.90.550.10">
    <property type="entry name" value="Spore Coat Polysaccharide Biosynthesis Protein SpsA, Chain A"/>
    <property type="match status" value="1"/>
</dbReference>
<proteinExistence type="predicted"/>
<sequence>MVSIIICSRENTISQELSVNIAETIGCAYELIVIDNSQNQYSIFEAYNLGIEKSSGEFLCFIHDDIFIHTNDWGTIINHIFSENQDIGLIGVAGAKIKTKIPSAWWDCAENQKVIHIIQHFPNREKKKWNFGFENEQNTEVVAIDGVFMTMRNDKCIYFNTKMKGFHNYDLNISMEYKKQEYKIIVTNEILLEHFSLGTVNEAWVRSTYEIHKIYRKLLPLGKREKPISKKVEVANAKRFIEESLKYSLNKIAISVWMQLFYLNPISKYHYRFWKRILKKKLC</sequence>
<protein>
    <recommendedName>
        <fullName evidence="1">Streptomycin biosynthesis protein StrF domain-containing protein</fullName>
    </recommendedName>
</protein>
<keyword evidence="3" id="KW-1185">Reference proteome</keyword>
<dbReference type="SUPFAM" id="SSF53448">
    <property type="entry name" value="Nucleotide-diphospho-sugar transferases"/>
    <property type="match status" value="1"/>
</dbReference>
<dbReference type="Proteomes" id="UP000294685">
    <property type="component" value="Unassembled WGS sequence"/>
</dbReference>
<accession>A0ABY2DPE1</accession>
<evidence type="ECO:0000313" key="3">
    <source>
        <dbReference type="Proteomes" id="UP000294685"/>
    </source>
</evidence>
<comment type="caution">
    <text evidence="2">The sequence shown here is derived from an EMBL/GenBank/DDBJ whole genome shotgun (WGS) entry which is preliminary data.</text>
</comment>
<dbReference type="RefSeq" id="WP_132071968.1">
    <property type="nucleotide sequence ID" value="NZ_SMLH01000008.1"/>
</dbReference>
<dbReference type="InterPro" id="IPR059123">
    <property type="entry name" value="StrF_dom"/>
</dbReference>
<evidence type="ECO:0000313" key="2">
    <source>
        <dbReference type="EMBL" id="TDE28052.1"/>
    </source>
</evidence>
<dbReference type="InterPro" id="IPR029044">
    <property type="entry name" value="Nucleotide-diphossugar_trans"/>
</dbReference>
<name>A0ABY2DPE1_9FLAO</name>
<organism evidence="2 3">
    <name type="scientific">Flavobacterium ranwuense</name>
    <dbReference type="NCBI Taxonomy" id="2541725"/>
    <lineage>
        <taxon>Bacteria</taxon>
        <taxon>Pseudomonadati</taxon>
        <taxon>Bacteroidota</taxon>
        <taxon>Flavobacteriia</taxon>
        <taxon>Flavobacteriales</taxon>
        <taxon>Flavobacteriaceae</taxon>
        <taxon>Flavobacterium</taxon>
    </lineage>
</organism>
<feature type="domain" description="Streptomycin biosynthesis protein StrF" evidence="1">
    <location>
        <begin position="4"/>
        <end position="208"/>
    </location>
</feature>
<reference evidence="2 3" key="1">
    <citation type="submission" date="2019-03" db="EMBL/GenBank/DDBJ databases">
        <title>Novel species of Flavobacterium.</title>
        <authorList>
            <person name="Liu Q."/>
            <person name="Xin Y.-H."/>
        </authorList>
    </citation>
    <scope>NUCLEOTIDE SEQUENCE [LARGE SCALE GENOMIC DNA]</scope>
    <source>
        <strain evidence="2 3">LB2P22</strain>
    </source>
</reference>
<gene>
    <name evidence="2" type="ORF">E0I61_13205</name>
</gene>
<dbReference type="Pfam" id="PF13712">
    <property type="entry name" value="Glyco_tranf_2_5"/>
    <property type="match status" value="1"/>
</dbReference>
<dbReference type="EMBL" id="SMLH01000008">
    <property type="protein sequence ID" value="TDE28052.1"/>
    <property type="molecule type" value="Genomic_DNA"/>
</dbReference>
<evidence type="ECO:0000259" key="1">
    <source>
        <dbReference type="Pfam" id="PF13712"/>
    </source>
</evidence>